<dbReference type="SUPFAM" id="SSF51445">
    <property type="entry name" value="(Trans)glycosidases"/>
    <property type="match status" value="1"/>
</dbReference>
<dbReference type="Pfam" id="PF00232">
    <property type="entry name" value="Glyco_hydro_1"/>
    <property type="match status" value="1"/>
</dbReference>
<dbReference type="Proteomes" id="UP000256345">
    <property type="component" value="Unassembled WGS sequence"/>
</dbReference>
<dbReference type="PANTHER" id="PTHR10353:SF209">
    <property type="entry name" value="GALACTOLIPID GALACTOSYLTRANSFERASE SFR2, CHLOROPLASTIC"/>
    <property type="match status" value="1"/>
</dbReference>
<evidence type="ECO:0000313" key="7">
    <source>
        <dbReference type="EMBL" id="REG24963.1"/>
    </source>
</evidence>
<dbReference type="Gene3D" id="3.20.20.80">
    <property type="entry name" value="Glycosidases"/>
    <property type="match status" value="1"/>
</dbReference>
<evidence type="ECO:0000313" key="9">
    <source>
        <dbReference type="Proteomes" id="UP000256345"/>
    </source>
</evidence>
<evidence type="ECO:0000256" key="1">
    <source>
        <dbReference type="ARBA" id="ARBA00010838"/>
    </source>
</evidence>
<evidence type="ECO:0000256" key="5">
    <source>
        <dbReference type="RuleBase" id="RU003690"/>
    </source>
</evidence>
<dbReference type="PRINTS" id="PR00131">
    <property type="entry name" value="GLHYDRLASE1"/>
</dbReference>
<evidence type="ECO:0000256" key="3">
    <source>
        <dbReference type="ARBA" id="ARBA00023295"/>
    </source>
</evidence>
<dbReference type="GO" id="GO:0005975">
    <property type="term" value="P:carbohydrate metabolic process"/>
    <property type="evidence" value="ECO:0007669"/>
    <property type="project" value="InterPro"/>
</dbReference>
<dbReference type="GO" id="GO:0008422">
    <property type="term" value="F:beta-glucosidase activity"/>
    <property type="evidence" value="ECO:0007669"/>
    <property type="project" value="TreeGrafter"/>
</dbReference>
<keyword evidence="3" id="KW-0326">Glycosidase</keyword>
<dbReference type="PROSITE" id="PS00572">
    <property type="entry name" value="GLYCOSYL_HYDROL_F1_1"/>
    <property type="match status" value="1"/>
</dbReference>
<evidence type="ECO:0000313" key="6">
    <source>
        <dbReference type="EMBL" id="AKJ02832.1"/>
    </source>
</evidence>
<reference evidence="6 8" key="1">
    <citation type="submission" date="2015-05" db="EMBL/GenBank/DDBJ databases">
        <title>Genome assembly of Archangium gephyra DSM 2261.</title>
        <authorList>
            <person name="Sharma G."/>
            <person name="Subramanian S."/>
        </authorList>
    </citation>
    <scope>NUCLEOTIDE SEQUENCE [LARGE SCALE GENOMIC DNA]</scope>
    <source>
        <strain evidence="6 8">DSM 2261</strain>
    </source>
</reference>
<keyword evidence="2" id="KW-0378">Hydrolase</keyword>
<evidence type="ECO:0000256" key="2">
    <source>
        <dbReference type="ARBA" id="ARBA00022801"/>
    </source>
</evidence>
<protein>
    <submittedName>
        <fullName evidence="6">Beta-glucosidase</fullName>
    </submittedName>
</protein>
<sequence length="477" mass="53220">MSLLHAAKIALGSLVKAPHPPAPSRSALAPLPPTRQVLPSGFLLGAATASHQVEGGNDNDWSEWEKGSYPDGKPHIKHGDVSGAACDSWNRFAGDVALLRELGANAYRLSVEWSRLEPEEGTWNEAAADRYLEWMRMLRAQGIQPMVTLSHFTLPRWVAAQGGWANEKTVEWIAAYTRRVARKLGSEVDLWCTLNEPNVLMTFGYMKGEWPPGLKDGKLGLQVLARQIRAHARMARELREHDTVDADGDGHATRVGIAHHVRIFQPATRSPMDRVMAGFTDRLFNQLLVDVHRTGRIQMSVPGMADMDEAVPDLKGSYDYLGLNYYSRDMVRADFSSPTLSRQYVAEGRPVNDLGWDVYPEGLYQALKRYGRAGLPIYITENGMADGKGDRRPGFLREHFEALVRAAHEGVDVRGYFHWSLLDNFEWAEGYEPRFGLYRVDYGNPDRPRVPTAAVATFQELARGLGLSPQARTDDAA</sequence>
<dbReference type="InterPro" id="IPR017853">
    <property type="entry name" value="GH"/>
</dbReference>
<reference evidence="7 9" key="2">
    <citation type="submission" date="2018-08" db="EMBL/GenBank/DDBJ databases">
        <title>Genomic Encyclopedia of Archaeal and Bacterial Type Strains, Phase II (KMG-II): from individual species to whole genera.</title>
        <authorList>
            <person name="Goeker M."/>
        </authorList>
    </citation>
    <scope>NUCLEOTIDE SEQUENCE [LARGE SCALE GENOMIC DNA]</scope>
    <source>
        <strain evidence="7 9">DSM 2261</strain>
    </source>
</reference>
<gene>
    <name evidence="6" type="ORF">AA314_04458</name>
    <name evidence="7" type="ORF">ATI61_11326</name>
</gene>
<dbReference type="EMBL" id="QUMU01000013">
    <property type="protein sequence ID" value="REG24963.1"/>
    <property type="molecule type" value="Genomic_DNA"/>
</dbReference>
<keyword evidence="9" id="KW-1185">Reference proteome</keyword>
<comment type="similarity">
    <text evidence="1 5">Belongs to the glycosyl hydrolase 1 family.</text>
</comment>
<dbReference type="RefSeq" id="WP_053066593.1">
    <property type="nucleotide sequence ID" value="NZ_CP011509.1"/>
</dbReference>
<dbReference type="EMBL" id="CP011509">
    <property type="protein sequence ID" value="AKJ02832.1"/>
    <property type="molecule type" value="Genomic_DNA"/>
</dbReference>
<feature type="active site" description="Nucleophile" evidence="4">
    <location>
        <position position="381"/>
    </location>
</feature>
<dbReference type="Proteomes" id="UP000035579">
    <property type="component" value="Chromosome"/>
</dbReference>
<dbReference type="InterPro" id="IPR001360">
    <property type="entry name" value="Glyco_hydro_1"/>
</dbReference>
<name>A0AAC8TEG2_9BACT</name>
<dbReference type="AlphaFoldDB" id="A0AAC8TEG2"/>
<dbReference type="PANTHER" id="PTHR10353">
    <property type="entry name" value="GLYCOSYL HYDROLASE"/>
    <property type="match status" value="1"/>
</dbReference>
<dbReference type="KEGG" id="age:AA314_04458"/>
<accession>A0AAC8TEG2</accession>
<evidence type="ECO:0000313" key="8">
    <source>
        <dbReference type="Proteomes" id="UP000035579"/>
    </source>
</evidence>
<dbReference type="InterPro" id="IPR018120">
    <property type="entry name" value="Glyco_hydro_1_AS"/>
</dbReference>
<evidence type="ECO:0000256" key="4">
    <source>
        <dbReference type="PROSITE-ProRule" id="PRU10055"/>
    </source>
</evidence>
<proteinExistence type="inferred from homology"/>
<organism evidence="6 8">
    <name type="scientific">Archangium gephyra</name>
    <dbReference type="NCBI Taxonomy" id="48"/>
    <lineage>
        <taxon>Bacteria</taxon>
        <taxon>Pseudomonadati</taxon>
        <taxon>Myxococcota</taxon>
        <taxon>Myxococcia</taxon>
        <taxon>Myxococcales</taxon>
        <taxon>Cystobacterineae</taxon>
        <taxon>Archangiaceae</taxon>
        <taxon>Archangium</taxon>
    </lineage>
</organism>